<proteinExistence type="predicted"/>
<protein>
    <submittedName>
        <fullName evidence="2">Uncharacterized protein</fullName>
    </submittedName>
</protein>
<evidence type="ECO:0000313" key="2">
    <source>
        <dbReference type="EMBL" id="NYB73243.1"/>
    </source>
</evidence>
<organism evidence="2 3">
    <name type="scientific">Sedimentibacter hydroxybenzoicus DSM 7310</name>
    <dbReference type="NCBI Taxonomy" id="1123245"/>
    <lineage>
        <taxon>Bacteria</taxon>
        <taxon>Bacillati</taxon>
        <taxon>Bacillota</taxon>
        <taxon>Tissierellia</taxon>
        <taxon>Sedimentibacter</taxon>
    </lineage>
</organism>
<dbReference type="EMBL" id="JACBNQ010000002">
    <property type="protein sequence ID" value="NYB73243.1"/>
    <property type="molecule type" value="Genomic_DNA"/>
</dbReference>
<evidence type="ECO:0000256" key="1">
    <source>
        <dbReference type="SAM" id="Phobius"/>
    </source>
</evidence>
<dbReference type="RefSeq" id="WP_179236927.1">
    <property type="nucleotide sequence ID" value="NZ_JACBNQ010000002.1"/>
</dbReference>
<accession>A0A974BHK3</accession>
<sequence length="197" mass="22840">MKRIKYYYSTMSRQVFLILLMFLVLARFVIFYEVIVFDINNYADSYNIGASILLYTVYLGTCLFFFFGHKLFYTDYNETEIIYYNRILRKKNIMRIEEISKAILGKRGISLYAANNENASLFIPFFRLGIVSPVGVDEFYKLLKTKNISIEKKFTKLPGHGSSRKAFSLIYSCLALLILASLTQSIALARAIFMSHP</sequence>
<evidence type="ECO:0000313" key="3">
    <source>
        <dbReference type="Proteomes" id="UP000611629"/>
    </source>
</evidence>
<keyword evidence="3" id="KW-1185">Reference proteome</keyword>
<dbReference type="Proteomes" id="UP000611629">
    <property type="component" value="Unassembled WGS sequence"/>
</dbReference>
<dbReference type="AlphaFoldDB" id="A0A974BHK3"/>
<name>A0A974BHK3_SEDHY</name>
<keyword evidence="1" id="KW-0812">Transmembrane</keyword>
<feature type="transmembrane region" description="Helical" evidence="1">
    <location>
        <begin position="169"/>
        <end position="193"/>
    </location>
</feature>
<reference evidence="2" key="1">
    <citation type="submission" date="2020-07" db="EMBL/GenBank/DDBJ databases">
        <title>Genomic analysis of a strain of Sedimentibacter Hydroxybenzoicus DSM7310.</title>
        <authorList>
            <person name="Ma S."/>
        </authorList>
    </citation>
    <scope>NUCLEOTIDE SEQUENCE</scope>
    <source>
        <strain evidence="2">DSM 7310</strain>
    </source>
</reference>
<feature type="transmembrane region" description="Helical" evidence="1">
    <location>
        <begin position="47"/>
        <end position="67"/>
    </location>
</feature>
<comment type="caution">
    <text evidence="2">The sequence shown here is derived from an EMBL/GenBank/DDBJ whole genome shotgun (WGS) entry which is preliminary data.</text>
</comment>
<gene>
    <name evidence="2" type="ORF">HZF24_03725</name>
</gene>
<keyword evidence="1" id="KW-0472">Membrane</keyword>
<keyword evidence="1" id="KW-1133">Transmembrane helix</keyword>